<evidence type="ECO:0000256" key="3">
    <source>
        <dbReference type="ARBA" id="ARBA00022448"/>
    </source>
</evidence>
<comment type="similarity">
    <text evidence="2 9">Belongs to the membrane fusion protein (MFP) (TC 8.A.1) family.</text>
</comment>
<dbReference type="InterPro" id="IPR058781">
    <property type="entry name" value="HH_AprE-like"/>
</dbReference>
<accession>A0A7X5YIE1</accession>
<keyword evidence="8 9" id="KW-0472">Membrane</keyword>
<evidence type="ECO:0000256" key="7">
    <source>
        <dbReference type="ARBA" id="ARBA00022989"/>
    </source>
</evidence>
<dbReference type="Pfam" id="PF26002">
    <property type="entry name" value="Beta-barrel_AprE"/>
    <property type="match status" value="1"/>
</dbReference>
<name>A0A7X5YIE1_9CAUL</name>
<proteinExistence type="inferred from homology"/>
<reference evidence="12 13" key="1">
    <citation type="submission" date="2020-03" db="EMBL/GenBank/DDBJ databases">
        <title>Genomic Encyclopedia of Type Strains, Phase IV (KMG-IV): sequencing the most valuable type-strain genomes for metagenomic binning, comparative biology and taxonomic classification.</title>
        <authorList>
            <person name="Goeker M."/>
        </authorList>
    </citation>
    <scope>NUCLEOTIDE SEQUENCE [LARGE SCALE GENOMIC DNA]</scope>
    <source>
        <strain evidence="12 13">DSM 4736</strain>
    </source>
</reference>
<evidence type="ECO:0000256" key="4">
    <source>
        <dbReference type="ARBA" id="ARBA00022475"/>
    </source>
</evidence>
<feature type="transmembrane region" description="Helical" evidence="9">
    <location>
        <begin position="39"/>
        <end position="60"/>
    </location>
</feature>
<dbReference type="EMBL" id="JAATJM010000001">
    <property type="protein sequence ID" value="NJC40229.1"/>
    <property type="molecule type" value="Genomic_DNA"/>
</dbReference>
<protein>
    <recommendedName>
        <fullName evidence="9">Membrane fusion protein (MFP) family protein</fullName>
    </recommendedName>
</protein>
<keyword evidence="13" id="KW-1185">Reference proteome</keyword>
<evidence type="ECO:0000256" key="5">
    <source>
        <dbReference type="ARBA" id="ARBA00022519"/>
    </source>
</evidence>
<evidence type="ECO:0000259" key="10">
    <source>
        <dbReference type="Pfam" id="PF25994"/>
    </source>
</evidence>
<dbReference type="GO" id="GO:0005886">
    <property type="term" value="C:plasma membrane"/>
    <property type="evidence" value="ECO:0007669"/>
    <property type="project" value="UniProtKB-SubCell"/>
</dbReference>
<dbReference type="PANTHER" id="PTHR30386">
    <property type="entry name" value="MEMBRANE FUSION SUBUNIT OF EMRAB-TOLC MULTIDRUG EFFLUX PUMP"/>
    <property type="match status" value="1"/>
</dbReference>
<dbReference type="GO" id="GO:0015031">
    <property type="term" value="P:protein transport"/>
    <property type="evidence" value="ECO:0007669"/>
    <property type="project" value="InterPro"/>
</dbReference>
<comment type="caution">
    <text evidence="12">The sequence shown here is derived from an EMBL/GenBank/DDBJ whole genome shotgun (WGS) entry which is preliminary data.</text>
</comment>
<evidence type="ECO:0000256" key="8">
    <source>
        <dbReference type="ARBA" id="ARBA00023136"/>
    </source>
</evidence>
<dbReference type="PANTHER" id="PTHR30386:SF17">
    <property type="entry name" value="ALKALINE PROTEASE SECRETION PROTEIN APRE"/>
    <property type="match status" value="1"/>
</dbReference>
<dbReference type="AlphaFoldDB" id="A0A7X5YIE1"/>
<comment type="subcellular location">
    <subcellularLocation>
        <location evidence="1 9">Cell inner membrane</location>
        <topology evidence="1 9">Single-pass membrane protein</topology>
    </subcellularLocation>
</comment>
<dbReference type="Gene3D" id="2.40.50.100">
    <property type="match status" value="1"/>
</dbReference>
<dbReference type="Pfam" id="PF25994">
    <property type="entry name" value="HH_AprE"/>
    <property type="match status" value="1"/>
</dbReference>
<keyword evidence="7 9" id="KW-1133">Transmembrane helix</keyword>
<dbReference type="PRINTS" id="PR01490">
    <property type="entry name" value="RTXTOXIND"/>
</dbReference>
<dbReference type="InterPro" id="IPR058982">
    <property type="entry name" value="Beta-barrel_AprE"/>
</dbReference>
<evidence type="ECO:0000256" key="9">
    <source>
        <dbReference type="RuleBase" id="RU365093"/>
    </source>
</evidence>
<feature type="domain" description="AprE-like long alpha-helical hairpin" evidence="10">
    <location>
        <begin position="118"/>
        <end position="289"/>
    </location>
</feature>
<organism evidence="12 13">
    <name type="scientific">Brevundimonas alba</name>
    <dbReference type="NCBI Taxonomy" id="74314"/>
    <lineage>
        <taxon>Bacteria</taxon>
        <taxon>Pseudomonadati</taxon>
        <taxon>Pseudomonadota</taxon>
        <taxon>Alphaproteobacteria</taxon>
        <taxon>Caulobacterales</taxon>
        <taxon>Caulobacteraceae</taxon>
        <taxon>Brevundimonas</taxon>
    </lineage>
</organism>
<dbReference type="NCBIfam" id="TIGR01843">
    <property type="entry name" value="type_I_hlyD"/>
    <property type="match status" value="1"/>
</dbReference>
<evidence type="ECO:0000256" key="2">
    <source>
        <dbReference type="ARBA" id="ARBA00009477"/>
    </source>
</evidence>
<dbReference type="InterPro" id="IPR050739">
    <property type="entry name" value="MFP"/>
</dbReference>
<keyword evidence="5 9" id="KW-0997">Cell inner membrane</keyword>
<keyword evidence="3 9" id="KW-0813">Transport</keyword>
<gene>
    <name evidence="12" type="ORF">GGQ87_000487</name>
</gene>
<keyword evidence="6 9" id="KW-0812">Transmembrane</keyword>
<evidence type="ECO:0000256" key="1">
    <source>
        <dbReference type="ARBA" id="ARBA00004377"/>
    </source>
</evidence>
<sequence length="444" mass="48291">MKLHIDPDRIARRMPLDWLDRYRKGVSGPEGALDDSRRVVRIGLIVMLLFFGLLLLWGAFAPLSGAAVASGVVTVAGNRQSLQTLNGGVVDQVLVREGQKVGAGQILVRMNGLSAGGRYQQSQAQKDGLRAAEARLVAERDNLEAIPFPSDLLARQSDPGVQQVMANQTALFTSRKRVFDADRAIYQARVRQAKSEADSPRQQLAYLNEQVRGMRSLYARGFAPKSVLFELERTRVDLEAQAISGAARAAEAELVAARADEARTGEVVEQLRLVQSQLQQVNPQLAVARYNAERDVVRAPVAGAVVDLSRFAPGSILSPGQKIMDLLPEGRAYVVEARIKPEDIDDVRVGSRADVRFTTVHPRGPSKVGGVVTTLSADRLTDPATGAGYYLAYIALDAQDIRGDDLTLTAGLPASINIRTKDRSLLDYLFAPLLDAFSRAGREE</sequence>
<evidence type="ECO:0000313" key="12">
    <source>
        <dbReference type="EMBL" id="NJC40229.1"/>
    </source>
</evidence>
<keyword evidence="4 9" id="KW-1003">Cell membrane</keyword>
<feature type="domain" description="AprE-like beta-barrel" evidence="11">
    <location>
        <begin position="334"/>
        <end position="421"/>
    </location>
</feature>
<evidence type="ECO:0000313" key="13">
    <source>
        <dbReference type="Proteomes" id="UP000587415"/>
    </source>
</evidence>
<dbReference type="InterPro" id="IPR010129">
    <property type="entry name" value="T1SS_HlyD"/>
</dbReference>
<evidence type="ECO:0000259" key="11">
    <source>
        <dbReference type="Pfam" id="PF26002"/>
    </source>
</evidence>
<evidence type="ECO:0000256" key="6">
    <source>
        <dbReference type="ARBA" id="ARBA00022692"/>
    </source>
</evidence>
<dbReference type="RefSeq" id="WP_168045129.1">
    <property type="nucleotide sequence ID" value="NZ_JAATJM010000001.1"/>
</dbReference>
<dbReference type="Proteomes" id="UP000587415">
    <property type="component" value="Unassembled WGS sequence"/>
</dbReference>